<accession>M4R1Z1</accession>
<proteinExistence type="predicted"/>
<dbReference type="GeneID" id="15011198"/>
<reference evidence="1 2" key="1">
    <citation type="submission" date="2010-10" db="EMBL/GenBank/DDBJ databases">
        <title>The Genome Sequence of Synechococcus phage S-SKS1.</title>
        <authorList>
            <consortium name="The Broad Institute Genome Sequencing Platform"/>
            <person name="Henn M.R."/>
            <person name="Clokie M."/>
            <person name="Levin J."/>
            <person name="Malboeuf C."/>
            <person name="Casali M."/>
            <person name="Russ C."/>
            <person name="Lennon N."/>
            <person name="Chapman S.B."/>
            <person name="Erlich R."/>
            <person name="Young S.K."/>
            <person name="Yandava C."/>
            <person name="Zeng Q."/>
            <person name="Alvarado L."/>
            <person name="Anderson S."/>
            <person name="Berlin A."/>
            <person name="Chen Z."/>
            <person name="Freedman E."/>
            <person name="Gellesch M."/>
            <person name="Goldberg J."/>
            <person name="Green L."/>
            <person name="Griggs A."/>
            <person name="Gujja S."/>
            <person name="Heilman E.R."/>
            <person name="Heiman D."/>
            <person name="Hollinger A."/>
            <person name="Howarth C."/>
            <person name="Larson L."/>
            <person name="Mehta T."/>
            <person name="Pearson M."/>
            <person name="Roberts A."/>
            <person name="Ryan E."/>
            <person name="Saif S."/>
            <person name="Shea T."/>
            <person name="Shenoy N."/>
            <person name="Sisk P."/>
            <person name="Stolte C."/>
            <person name="Sykes S."/>
            <person name="White J."/>
            <person name="Haas B."/>
            <person name="Nusbaum C."/>
            <person name="Birren B."/>
        </authorList>
    </citation>
    <scope>NUCLEOTIDE SEQUENCE [LARGE SCALE GENOMIC DNA]</scope>
</reference>
<organism evidence="1 2">
    <name type="scientific">Synechococcus phage S-SKS1</name>
    <dbReference type="NCBI Taxonomy" id="754042"/>
    <lineage>
        <taxon>Viruses</taxon>
        <taxon>Duplodnaviria</taxon>
        <taxon>Heunggongvirae</taxon>
        <taxon>Uroviricota</taxon>
        <taxon>Caudoviricetes</taxon>
        <taxon>Llyrvirus</taxon>
        <taxon>Llyrvirus SSKS1</taxon>
    </lineage>
</organism>
<protein>
    <submittedName>
        <fullName evidence="1">Uncharacterized protein</fullName>
    </submittedName>
</protein>
<evidence type="ECO:0000313" key="2">
    <source>
        <dbReference type="Proteomes" id="UP000201252"/>
    </source>
</evidence>
<gene>
    <name evidence="1" type="ORF">SWZG_00284</name>
</gene>
<keyword evidence="2" id="KW-1185">Reference proteome</keyword>
<name>M4R1Z1_9CAUD</name>
<dbReference type="KEGG" id="vg:15011198"/>
<dbReference type="Proteomes" id="UP000201252">
    <property type="component" value="Segment"/>
</dbReference>
<dbReference type="RefSeq" id="YP_007674639.1">
    <property type="nucleotide sequence ID" value="NC_020851.1"/>
</dbReference>
<dbReference type="EMBL" id="HQ633071">
    <property type="protein sequence ID" value="AGH31787.1"/>
    <property type="molecule type" value="Genomic_DNA"/>
</dbReference>
<sequence>MSQLIKHFLVDRDTGEWIRGDIRGYVFPKLKGLEIVYRLTDENGDHICLSRVPEYFEYSKTVTPAVLAEYQSDSNITVVSSTERQFEEPVINEETREETGETTTVTVHDVTYRETNTIVENDGLTILTQEQWNTEISNYDTRQTEKRYGEIRIIRDEVLKETDWIVTKTTEDGSVLTDEFKNWRTTLRDLPSVGITTDVFPASPSSVEVDANITKDYSQKLRSIVLINDTLPALPEPENLLGGE</sequence>
<evidence type="ECO:0000313" key="1">
    <source>
        <dbReference type="EMBL" id="AGH31787.1"/>
    </source>
</evidence>